<feature type="domain" description="F-box" evidence="2">
    <location>
        <begin position="53"/>
        <end position="101"/>
    </location>
</feature>
<evidence type="ECO:0000259" key="2">
    <source>
        <dbReference type="PROSITE" id="PS50181"/>
    </source>
</evidence>
<keyword evidence="4" id="KW-1185">Reference proteome</keyword>
<evidence type="ECO:0000313" key="4">
    <source>
        <dbReference type="Proteomes" id="UP000268162"/>
    </source>
</evidence>
<dbReference type="InterPro" id="IPR001810">
    <property type="entry name" value="F-box_dom"/>
</dbReference>
<feature type="region of interest" description="Disordered" evidence="1">
    <location>
        <begin position="348"/>
        <end position="375"/>
    </location>
</feature>
<reference evidence="4" key="1">
    <citation type="journal article" date="2018" name="Nat. Microbiol.">
        <title>Leveraging single-cell genomics to expand the fungal tree of life.</title>
        <authorList>
            <person name="Ahrendt S.R."/>
            <person name="Quandt C.A."/>
            <person name="Ciobanu D."/>
            <person name="Clum A."/>
            <person name="Salamov A."/>
            <person name="Andreopoulos B."/>
            <person name="Cheng J.F."/>
            <person name="Woyke T."/>
            <person name="Pelin A."/>
            <person name="Henrissat B."/>
            <person name="Reynolds N.K."/>
            <person name="Benny G.L."/>
            <person name="Smith M.E."/>
            <person name="James T.Y."/>
            <person name="Grigoriev I.V."/>
        </authorList>
    </citation>
    <scope>NUCLEOTIDE SEQUENCE [LARGE SCALE GENOMIC DNA]</scope>
    <source>
        <strain evidence="4">RSA 468</strain>
    </source>
</reference>
<accession>A0A4Q0A2C5</accession>
<gene>
    <name evidence="3" type="ORF">BJ085DRAFT_30186</name>
</gene>
<proteinExistence type="predicted"/>
<evidence type="ECO:0000313" key="3">
    <source>
        <dbReference type="EMBL" id="RKP40224.1"/>
    </source>
</evidence>
<dbReference type="Proteomes" id="UP000268162">
    <property type="component" value="Unassembled WGS sequence"/>
</dbReference>
<dbReference type="AlphaFoldDB" id="A0A4Q0A2C5"/>
<name>A0A4Q0A2C5_9FUNG</name>
<protein>
    <recommendedName>
        <fullName evidence="2">F-box domain-containing protein</fullName>
    </recommendedName>
</protein>
<sequence>MFGGIPKSVWLTTCLAGYHCLSPVFSAPLNHLQENTTSMDLSAQTTYSTTGDSSLLSLLPPELLVRIIDYLPSTDTYSFSLTDKHNNRHVLDNSQYQYQVVYFTRWLASYGYSEVGQPLSPSFTDDPNGAVEADPDIEDLLESEPFYRAQLHQLAQTMQPTPWATLTPLQRLQAFPILTLIDLHPPSLPPPTSPSSAALSPSVPSLRPLTQLLDLLTLDNNRFASTFTDALTQQYIPRHIPPLLQALEQDFGLTYPLGRYIHQEITRFLIRATIALLVDRALTAQLVDLLVHLQLPQFQSFQAAAHVYAFVLLTETQWGNTPDWLSDEEEAAMTMMMVVVDRPPRAAHRRTLAPEQPSATTTATATATTTTTQPSNPEVQLKVILRAAVDQFPIQQRSDFMACTEQYGYGAATCALEQRWPRVKIEGRTEVSRPICDLMLHNPQLMQWSPAKGLVLLTDLSLASVPNSSVCHTLYTQLEVGLWDAEVTL</sequence>
<dbReference type="InterPro" id="IPR036047">
    <property type="entry name" value="F-box-like_dom_sf"/>
</dbReference>
<organism evidence="3 4">
    <name type="scientific">Dimargaris cristalligena</name>
    <dbReference type="NCBI Taxonomy" id="215637"/>
    <lineage>
        <taxon>Eukaryota</taxon>
        <taxon>Fungi</taxon>
        <taxon>Fungi incertae sedis</taxon>
        <taxon>Zoopagomycota</taxon>
        <taxon>Kickxellomycotina</taxon>
        <taxon>Dimargaritomycetes</taxon>
        <taxon>Dimargaritales</taxon>
        <taxon>Dimargaritaceae</taxon>
        <taxon>Dimargaris</taxon>
    </lineage>
</organism>
<dbReference type="EMBL" id="ML002218">
    <property type="protein sequence ID" value="RKP40224.1"/>
    <property type="molecule type" value="Genomic_DNA"/>
</dbReference>
<dbReference type="SUPFAM" id="SSF81383">
    <property type="entry name" value="F-box domain"/>
    <property type="match status" value="1"/>
</dbReference>
<dbReference type="PROSITE" id="PS50181">
    <property type="entry name" value="FBOX"/>
    <property type="match status" value="1"/>
</dbReference>
<feature type="compositionally biased region" description="Low complexity" evidence="1">
    <location>
        <begin position="359"/>
        <end position="372"/>
    </location>
</feature>
<evidence type="ECO:0000256" key="1">
    <source>
        <dbReference type="SAM" id="MobiDB-lite"/>
    </source>
</evidence>